<sequence length="173" mass="18854">MANRLHSLQTDMQQLVENSNDPSRFRSVLVPKRDLHKLLEEAKTARDSAGFLLNGVSEIPFSPKELATAKGVTKARAGTAALDEEKVDALFVSLPFFLFSCTVASGMRYQSRLASAVLRAAPGHNLLPSLSTARNTGGDRRGQQCTRVRVAVFRLEQMSLNTSSYMQLEAGAA</sequence>
<dbReference type="AlphaFoldDB" id="A0AAV7TP35"/>
<gene>
    <name evidence="1" type="ORF">NDU88_003614</name>
</gene>
<dbReference type="Proteomes" id="UP001066276">
    <property type="component" value="Chromosome 3_2"/>
</dbReference>
<name>A0AAV7TP35_PLEWA</name>
<accession>A0AAV7TP35</accession>
<reference evidence="1" key="1">
    <citation type="journal article" date="2022" name="bioRxiv">
        <title>Sequencing and chromosome-scale assembly of the giantPleurodeles waltlgenome.</title>
        <authorList>
            <person name="Brown T."/>
            <person name="Elewa A."/>
            <person name="Iarovenko S."/>
            <person name="Subramanian E."/>
            <person name="Araus A.J."/>
            <person name="Petzold A."/>
            <person name="Susuki M."/>
            <person name="Suzuki K.-i.T."/>
            <person name="Hayashi T."/>
            <person name="Toyoda A."/>
            <person name="Oliveira C."/>
            <person name="Osipova E."/>
            <person name="Leigh N.D."/>
            <person name="Simon A."/>
            <person name="Yun M.H."/>
        </authorList>
    </citation>
    <scope>NUCLEOTIDE SEQUENCE</scope>
    <source>
        <strain evidence="1">20211129_DDA</strain>
        <tissue evidence="1">Liver</tissue>
    </source>
</reference>
<evidence type="ECO:0000313" key="1">
    <source>
        <dbReference type="EMBL" id="KAJ1178368.1"/>
    </source>
</evidence>
<proteinExistence type="predicted"/>
<organism evidence="1 2">
    <name type="scientific">Pleurodeles waltl</name>
    <name type="common">Iberian ribbed newt</name>
    <dbReference type="NCBI Taxonomy" id="8319"/>
    <lineage>
        <taxon>Eukaryota</taxon>
        <taxon>Metazoa</taxon>
        <taxon>Chordata</taxon>
        <taxon>Craniata</taxon>
        <taxon>Vertebrata</taxon>
        <taxon>Euteleostomi</taxon>
        <taxon>Amphibia</taxon>
        <taxon>Batrachia</taxon>
        <taxon>Caudata</taxon>
        <taxon>Salamandroidea</taxon>
        <taxon>Salamandridae</taxon>
        <taxon>Pleurodelinae</taxon>
        <taxon>Pleurodeles</taxon>
    </lineage>
</organism>
<dbReference type="EMBL" id="JANPWB010000006">
    <property type="protein sequence ID" value="KAJ1178368.1"/>
    <property type="molecule type" value="Genomic_DNA"/>
</dbReference>
<evidence type="ECO:0000313" key="2">
    <source>
        <dbReference type="Proteomes" id="UP001066276"/>
    </source>
</evidence>
<protein>
    <submittedName>
        <fullName evidence="1">Uncharacterized protein</fullName>
    </submittedName>
</protein>
<comment type="caution">
    <text evidence="1">The sequence shown here is derived from an EMBL/GenBank/DDBJ whole genome shotgun (WGS) entry which is preliminary data.</text>
</comment>
<keyword evidence="2" id="KW-1185">Reference proteome</keyword>